<dbReference type="PANTHER" id="PTHR43675:SF8">
    <property type="entry name" value="ARSENITE METHYLTRANSFERASE"/>
    <property type="match status" value="1"/>
</dbReference>
<reference evidence="10 11" key="1">
    <citation type="journal article" date="2016" name="Nat. Commun.">
        <title>Thousands of microbial genomes shed light on interconnected biogeochemical processes in an aquifer system.</title>
        <authorList>
            <person name="Anantharaman K."/>
            <person name="Brown C.T."/>
            <person name="Hug L.A."/>
            <person name="Sharon I."/>
            <person name="Castelle C.J."/>
            <person name="Probst A.J."/>
            <person name="Thomas B.C."/>
            <person name="Singh A."/>
            <person name="Wilkins M.J."/>
            <person name="Karaoz U."/>
            <person name="Brodie E.L."/>
            <person name="Williams K.H."/>
            <person name="Hubbard S.S."/>
            <person name="Banfield J.F."/>
        </authorList>
    </citation>
    <scope>NUCLEOTIDE SEQUENCE [LARGE SCALE GENOMIC DNA]</scope>
</reference>
<dbReference type="PANTHER" id="PTHR43675">
    <property type="entry name" value="ARSENITE METHYLTRANSFERASE"/>
    <property type="match status" value="1"/>
</dbReference>
<sequence length="174" mass="19432">MFTDPIQNLKQFGLREDMVVADLGAGTGFYSIAAAHMVPKGKVYAVEVQKDFVTTIRNKAKESHVNNLEVLWGNIEKLGGTKIGDRIVDAVIASNVIFQIEDRDTFIKEVKRILKPQGMLLVVDWSDTSSAVGPGGANVIPKSKMREMFEQNGFVFIRDIDALHHHYGIIFKKE</sequence>
<feature type="domain" description="Methyltransferase" evidence="9">
    <location>
        <begin position="16"/>
        <end position="126"/>
    </location>
</feature>
<dbReference type="EMBL" id="MFUU01000019">
    <property type="protein sequence ID" value="OGI85753.1"/>
    <property type="molecule type" value="Genomic_DNA"/>
</dbReference>
<comment type="catalytic activity">
    <reaction evidence="7">
        <text>arsenic triglutathione + 2 [thioredoxin]-dithiol + 2 S-adenosyl-L-methionine + H2O = dimethylarsinous acid + 2 [thioredoxin]-disulfide + 3 glutathione + 2 S-adenosyl-L-homocysteine + 2 H(+)</text>
        <dbReference type="Rhea" id="RHEA:69464"/>
        <dbReference type="Rhea" id="RHEA-COMP:10698"/>
        <dbReference type="Rhea" id="RHEA-COMP:10700"/>
        <dbReference type="ChEBI" id="CHEBI:15377"/>
        <dbReference type="ChEBI" id="CHEBI:15378"/>
        <dbReference type="ChEBI" id="CHEBI:23808"/>
        <dbReference type="ChEBI" id="CHEBI:29950"/>
        <dbReference type="ChEBI" id="CHEBI:50058"/>
        <dbReference type="ChEBI" id="CHEBI:57856"/>
        <dbReference type="ChEBI" id="CHEBI:57925"/>
        <dbReference type="ChEBI" id="CHEBI:59789"/>
        <dbReference type="ChEBI" id="CHEBI:183640"/>
        <dbReference type="EC" id="2.1.1.137"/>
    </reaction>
</comment>
<gene>
    <name evidence="10" type="ORF">A3A01_00170</name>
</gene>
<comment type="catalytic activity">
    <reaction evidence="6">
        <text>arsenic triglutathione + [thioredoxin]-dithiol + S-adenosyl-L-methionine + 2 H2O = methylarsonous acid + [thioredoxin]-disulfide + 3 glutathione + S-adenosyl-L-homocysteine + H(+)</text>
        <dbReference type="Rhea" id="RHEA:69460"/>
        <dbReference type="Rhea" id="RHEA-COMP:10698"/>
        <dbReference type="Rhea" id="RHEA-COMP:10700"/>
        <dbReference type="ChEBI" id="CHEBI:15377"/>
        <dbReference type="ChEBI" id="CHEBI:15378"/>
        <dbReference type="ChEBI" id="CHEBI:17826"/>
        <dbReference type="ChEBI" id="CHEBI:29950"/>
        <dbReference type="ChEBI" id="CHEBI:50058"/>
        <dbReference type="ChEBI" id="CHEBI:57856"/>
        <dbReference type="ChEBI" id="CHEBI:57925"/>
        <dbReference type="ChEBI" id="CHEBI:59789"/>
        <dbReference type="ChEBI" id="CHEBI:183640"/>
        <dbReference type="EC" id="2.1.1.137"/>
    </reaction>
</comment>
<comment type="similarity">
    <text evidence="3">Belongs to the methyltransferase superfamily. Arsenite methyltransferase family.</text>
</comment>
<evidence type="ECO:0000256" key="3">
    <source>
        <dbReference type="ARBA" id="ARBA00034487"/>
    </source>
</evidence>
<dbReference type="AlphaFoldDB" id="A0A1F6WV26"/>
<evidence type="ECO:0000256" key="2">
    <source>
        <dbReference type="ARBA" id="ARBA00022691"/>
    </source>
</evidence>
<evidence type="ECO:0000313" key="10">
    <source>
        <dbReference type="EMBL" id="OGI85753.1"/>
    </source>
</evidence>
<comment type="caution">
    <text evidence="10">The sequence shown here is derived from an EMBL/GenBank/DDBJ whole genome shotgun (WGS) entry which is preliminary data.</text>
</comment>
<dbReference type="Gene3D" id="3.40.50.150">
    <property type="entry name" value="Vaccinia Virus protein VP39"/>
    <property type="match status" value="1"/>
</dbReference>
<name>A0A1F6WV26_9BACT</name>
<keyword evidence="2" id="KW-0949">S-adenosyl-L-methionine</keyword>
<dbReference type="EC" id="2.1.1.137" evidence="4"/>
<dbReference type="InterPro" id="IPR025714">
    <property type="entry name" value="Methyltranfer_dom"/>
</dbReference>
<keyword evidence="1" id="KW-0808">Transferase</keyword>
<evidence type="ECO:0000259" key="9">
    <source>
        <dbReference type="Pfam" id="PF13847"/>
    </source>
</evidence>
<dbReference type="STRING" id="1801770.A3A01_00170"/>
<evidence type="ECO:0000256" key="8">
    <source>
        <dbReference type="ARBA" id="ARBA00048428"/>
    </source>
</evidence>
<evidence type="ECO:0000256" key="6">
    <source>
        <dbReference type="ARBA" id="ARBA00047941"/>
    </source>
</evidence>
<dbReference type="InterPro" id="IPR026669">
    <property type="entry name" value="Arsenite_MeTrfase-like"/>
</dbReference>
<evidence type="ECO:0000256" key="5">
    <source>
        <dbReference type="ARBA" id="ARBA00034545"/>
    </source>
</evidence>
<evidence type="ECO:0000313" key="11">
    <source>
        <dbReference type="Proteomes" id="UP000179352"/>
    </source>
</evidence>
<proteinExistence type="inferred from homology"/>
<evidence type="ECO:0000256" key="1">
    <source>
        <dbReference type="ARBA" id="ARBA00022679"/>
    </source>
</evidence>
<dbReference type="InterPro" id="IPR029063">
    <property type="entry name" value="SAM-dependent_MTases_sf"/>
</dbReference>
<dbReference type="Proteomes" id="UP000179352">
    <property type="component" value="Unassembled WGS sequence"/>
</dbReference>
<evidence type="ECO:0000256" key="4">
    <source>
        <dbReference type="ARBA" id="ARBA00034521"/>
    </source>
</evidence>
<dbReference type="GO" id="GO:0030791">
    <property type="term" value="F:arsenite methyltransferase activity"/>
    <property type="evidence" value="ECO:0007669"/>
    <property type="project" value="UniProtKB-EC"/>
</dbReference>
<evidence type="ECO:0000256" key="7">
    <source>
        <dbReference type="ARBA" id="ARBA00047943"/>
    </source>
</evidence>
<dbReference type="CDD" id="cd02440">
    <property type="entry name" value="AdoMet_MTases"/>
    <property type="match status" value="1"/>
</dbReference>
<comment type="catalytic activity">
    <reaction evidence="8">
        <text>arsenic triglutathione + 3 [thioredoxin]-dithiol + 3 S-adenosyl-L-methionine = trimethylarsine + 3 [thioredoxin]-disulfide + 3 glutathione + 3 S-adenosyl-L-homocysteine + 3 H(+)</text>
        <dbReference type="Rhea" id="RHEA:69432"/>
        <dbReference type="Rhea" id="RHEA-COMP:10698"/>
        <dbReference type="Rhea" id="RHEA-COMP:10700"/>
        <dbReference type="ChEBI" id="CHEBI:15378"/>
        <dbReference type="ChEBI" id="CHEBI:27130"/>
        <dbReference type="ChEBI" id="CHEBI:29950"/>
        <dbReference type="ChEBI" id="CHEBI:50058"/>
        <dbReference type="ChEBI" id="CHEBI:57856"/>
        <dbReference type="ChEBI" id="CHEBI:57925"/>
        <dbReference type="ChEBI" id="CHEBI:59789"/>
        <dbReference type="ChEBI" id="CHEBI:183640"/>
        <dbReference type="EC" id="2.1.1.137"/>
    </reaction>
</comment>
<dbReference type="SUPFAM" id="SSF53335">
    <property type="entry name" value="S-adenosyl-L-methionine-dependent methyltransferases"/>
    <property type="match status" value="1"/>
</dbReference>
<accession>A0A1F6WV26</accession>
<organism evidence="10 11">
    <name type="scientific">Candidatus Nomurabacteria bacterium RIFCSPLOWO2_01_FULL_39_17</name>
    <dbReference type="NCBI Taxonomy" id="1801770"/>
    <lineage>
        <taxon>Bacteria</taxon>
        <taxon>Candidatus Nomuraibacteriota</taxon>
    </lineage>
</organism>
<dbReference type="Pfam" id="PF13847">
    <property type="entry name" value="Methyltransf_31"/>
    <property type="match status" value="1"/>
</dbReference>
<protein>
    <recommendedName>
        <fullName evidence="5">Arsenite methyltransferase</fullName>
        <ecNumber evidence="4">2.1.1.137</ecNumber>
    </recommendedName>
</protein>